<evidence type="ECO:0000313" key="1">
    <source>
        <dbReference type="EMBL" id="GAA0174551.1"/>
    </source>
</evidence>
<gene>
    <name evidence="1" type="ORF">LIER_27922</name>
</gene>
<dbReference type="Proteomes" id="UP001454036">
    <property type="component" value="Unassembled WGS sequence"/>
</dbReference>
<dbReference type="InterPro" id="IPR040256">
    <property type="entry name" value="At4g02000-like"/>
</dbReference>
<evidence type="ECO:0008006" key="3">
    <source>
        <dbReference type="Google" id="ProtNLM"/>
    </source>
</evidence>
<dbReference type="PANTHER" id="PTHR31286:SF179">
    <property type="entry name" value="RNASE H TYPE-1 DOMAIN-CONTAINING PROTEIN"/>
    <property type="match status" value="1"/>
</dbReference>
<proteinExistence type="predicted"/>
<sequence length="225" mass="25381">MEDYTRLWVRLIWFVHTCPMRIFKWTPDFRPSKESPLTPIWVHFHGLPLYLFEVEGLFSVANSIGKPLTIDSHNVNRVKLGTASVCVDLDASKPLMKETPRPKPPLVVAWSKPGSGIYKVNIDGSFKNGEAGLGAIIRIEYGQMVYSLGFYMAADSSLEAELMATLEVSRSELSHIWHEQNMAADVIAKHSLKERAQYVWRPGDTPDLIRALIQTEIAGIPYIRG</sequence>
<protein>
    <recommendedName>
        <fullName evidence="3">DUF4283 domain-containing protein</fullName>
    </recommendedName>
</protein>
<dbReference type="EMBL" id="BAABME010009122">
    <property type="protein sequence ID" value="GAA0174551.1"/>
    <property type="molecule type" value="Genomic_DNA"/>
</dbReference>
<organism evidence="1 2">
    <name type="scientific">Lithospermum erythrorhizon</name>
    <name type="common">Purple gromwell</name>
    <name type="synonym">Lithospermum officinale var. erythrorhizon</name>
    <dbReference type="NCBI Taxonomy" id="34254"/>
    <lineage>
        <taxon>Eukaryota</taxon>
        <taxon>Viridiplantae</taxon>
        <taxon>Streptophyta</taxon>
        <taxon>Embryophyta</taxon>
        <taxon>Tracheophyta</taxon>
        <taxon>Spermatophyta</taxon>
        <taxon>Magnoliopsida</taxon>
        <taxon>eudicotyledons</taxon>
        <taxon>Gunneridae</taxon>
        <taxon>Pentapetalae</taxon>
        <taxon>asterids</taxon>
        <taxon>lamiids</taxon>
        <taxon>Boraginales</taxon>
        <taxon>Boraginaceae</taxon>
        <taxon>Boraginoideae</taxon>
        <taxon>Lithospermeae</taxon>
        <taxon>Lithospermum</taxon>
    </lineage>
</organism>
<reference evidence="1 2" key="1">
    <citation type="submission" date="2024-01" db="EMBL/GenBank/DDBJ databases">
        <title>The complete chloroplast genome sequence of Lithospermum erythrorhizon: insights into the phylogenetic relationship among Boraginaceae species and the maternal lineages of purple gromwells.</title>
        <authorList>
            <person name="Okada T."/>
            <person name="Watanabe K."/>
        </authorList>
    </citation>
    <scope>NUCLEOTIDE SEQUENCE [LARGE SCALE GENOMIC DNA]</scope>
</reference>
<name>A0AAV3RFT6_LITER</name>
<evidence type="ECO:0000313" key="2">
    <source>
        <dbReference type="Proteomes" id="UP001454036"/>
    </source>
</evidence>
<dbReference type="PANTHER" id="PTHR31286">
    <property type="entry name" value="GLYCINE-RICH CELL WALL STRUCTURAL PROTEIN 1.8-LIKE"/>
    <property type="match status" value="1"/>
</dbReference>
<keyword evidence="2" id="KW-1185">Reference proteome</keyword>
<comment type="caution">
    <text evidence="1">The sequence shown here is derived from an EMBL/GenBank/DDBJ whole genome shotgun (WGS) entry which is preliminary data.</text>
</comment>
<dbReference type="AlphaFoldDB" id="A0AAV3RFT6"/>
<accession>A0AAV3RFT6</accession>